<evidence type="ECO:0000313" key="9">
    <source>
        <dbReference type="EMBL" id="HGC42518.1"/>
    </source>
</evidence>
<feature type="transmembrane region" description="Helical" evidence="7">
    <location>
        <begin position="164"/>
        <end position="187"/>
    </location>
</feature>
<feature type="transmembrane region" description="Helical" evidence="7">
    <location>
        <begin position="489"/>
        <end position="507"/>
    </location>
</feature>
<dbReference type="InterPro" id="IPR005828">
    <property type="entry name" value="MFS_sugar_transport-like"/>
</dbReference>
<dbReference type="GO" id="GO:0005886">
    <property type="term" value="C:plasma membrane"/>
    <property type="evidence" value="ECO:0007669"/>
    <property type="project" value="UniProtKB-SubCell"/>
</dbReference>
<keyword evidence="6 7" id="KW-0472">Membrane</keyword>
<gene>
    <name evidence="9" type="ORF">ENY07_04735</name>
</gene>
<dbReference type="InterPro" id="IPR020846">
    <property type="entry name" value="MFS_dom"/>
</dbReference>
<dbReference type="GO" id="GO:0022857">
    <property type="term" value="F:transmembrane transporter activity"/>
    <property type="evidence" value="ECO:0007669"/>
    <property type="project" value="InterPro"/>
</dbReference>
<evidence type="ECO:0000256" key="1">
    <source>
        <dbReference type="ARBA" id="ARBA00004651"/>
    </source>
</evidence>
<evidence type="ECO:0000256" key="5">
    <source>
        <dbReference type="ARBA" id="ARBA00022989"/>
    </source>
</evidence>
<keyword evidence="2" id="KW-0813">Transport</keyword>
<dbReference type="PROSITE" id="PS00217">
    <property type="entry name" value="SUGAR_TRANSPORT_2"/>
    <property type="match status" value="1"/>
</dbReference>
<keyword evidence="3" id="KW-1003">Cell membrane</keyword>
<evidence type="ECO:0000256" key="6">
    <source>
        <dbReference type="ARBA" id="ARBA00023136"/>
    </source>
</evidence>
<feature type="transmembrane region" description="Helical" evidence="7">
    <location>
        <begin position="123"/>
        <end position="143"/>
    </location>
</feature>
<keyword evidence="5 7" id="KW-1133">Transmembrane helix</keyword>
<feature type="transmembrane region" description="Helical" evidence="7">
    <location>
        <begin position="513"/>
        <end position="531"/>
    </location>
</feature>
<evidence type="ECO:0000256" key="3">
    <source>
        <dbReference type="ARBA" id="ARBA00022475"/>
    </source>
</evidence>
<comment type="subcellular location">
    <subcellularLocation>
        <location evidence="1">Cell membrane</location>
        <topology evidence="1">Multi-pass membrane protein</topology>
    </subcellularLocation>
</comment>
<dbReference type="InterPro" id="IPR005829">
    <property type="entry name" value="Sugar_transporter_CS"/>
</dbReference>
<dbReference type="PANTHER" id="PTHR43045">
    <property type="entry name" value="SHIKIMATE TRANSPORTER"/>
    <property type="match status" value="1"/>
</dbReference>
<feature type="transmembrane region" description="Helical" evidence="7">
    <location>
        <begin position="254"/>
        <end position="279"/>
    </location>
</feature>
<evidence type="ECO:0000259" key="8">
    <source>
        <dbReference type="PROSITE" id="PS50850"/>
    </source>
</evidence>
<accession>A0A8J4HA41</accession>
<feature type="transmembrane region" description="Helical" evidence="7">
    <location>
        <begin position="27"/>
        <end position="53"/>
    </location>
</feature>
<name>A0A8J4HA41_9PROT</name>
<protein>
    <submittedName>
        <fullName evidence="9">MFS transporter</fullName>
    </submittedName>
</protein>
<feature type="transmembrane region" description="Helical" evidence="7">
    <location>
        <begin position="447"/>
        <end position="468"/>
    </location>
</feature>
<feature type="transmembrane region" description="Helical" evidence="7">
    <location>
        <begin position="291"/>
        <end position="313"/>
    </location>
</feature>
<dbReference type="InterPro" id="IPR036259">
    <property type="entry name" value="MFS_trans_sf"/>
</dbReference>
<feature type="transmembrane region" description="Helical" evidence="7">
    <location>
        <begin position="199"/>
        <end position="220"/>
    </location>
</feature>
<dbReference type="FunFam" id="1.20.1250.20:FF:000001">
    <property type="entry name" value="Dicarboxylate MFS transporter"/>
    <property type="match status" value="1"/>
</dbReference>
<evidence type="ECO:0000256" key="7">
    <source>
        <dbReference type="SAM" id="Phobius"/>
    </source>
</evidence>
<feature type="domain" description="Major facilitator superfamily (MFS) profile" evidence="8">
    <location>
        <begin position="27"/>
        <end position="535"/>
    </location>
</feature>
<dbReference type="Gene3D" id="1.20.1250.20">
    <property type="entry name" value="MFS general substrate transporter like domains"/>
    <property type="match status" value="3"/>
</dbReference>
<dbReference type="PANTHER" id="PTHR43045:SF7">
    <property type="entry name" value="MAJOR FACILITATOR SUPERFAMILY TRANSPORTER"/>
    <property type="match status" value="1"/>
</dbReference>
<comment type="caution">
    <text evidence="9">The sequence shown here is derived from an EMBL/GenBank/DDBJ whole genome shotgun (WGS) entry which is preliminary data.</text>
</comment>
<feature type="transmembrane region" description="Helical" evidence="7">
    <location>
        <begin position="65"/>
        <end position="86"/>
    </location>
</feature>
<dbReference type="PROSITE" id="PS50850">
    <property type="entry name" value="MFS"/>
    <property type="match status" value="1"/>
</dbReference>
<dbReference type="EMBL" id="DTQM01000091">
    <property type="protein sequence ID" value="HGC42518.1"/>
    <property type="molecule type" value="Genomic_DNA"/>
</dbReference>
<evidence type="ECO:0000256" key="4">
    <source>
        <dbReference type="ARBA" id="ARBA00022692"/>
    </source>
</evidence>
<dbReference type="Pfam" id="PF00083">
    <property type="entry name" value="Sugar_tr"/>
    <property type="match status" value="1"/>
</dbReference>
<proteinExistence type="predicted"/>
<organism evidence="9">
    <name type="scientific">Acidicaldus sp</name>
    <dbReference type="NCBI Taxonomy" id="1872105"/>
    <lineage>
        <taxon>Bacteria</taxon>
        <taxon>Pseudomonadati</taxon>
        <taxon>Pseudomonadota</taxon>
        <taxon>Alphaproteobacteria</taxon>
        <taxon>Acetobacterales</taxon>
        <taxon>Acetobacteraceae</taxon>
        <taxon>Acidicaldus</taxon>
    </lineage>
</organism>
<keyword evidence="4 7" id="KW-0812">Transmembrane</keyword>
<feature type="transmembrane region" description="Helical" evidence="7">
    <location>
        <begin position="98"/>
        <end position="117"/>
    </location>
</feature>
<sequence>MSFATTPGKTASLAGMPKVSKQEERKVILASSLGTVFEWYDFFIFATLAPFFAGLFFPKGNDTAALLNAFAAYAVGFMVRPFGALVFGRIGDLVGRKYTFLVTILVMGLATFGTGLMPTFASIGWAAPILLVALRLLQGLALGGEYGGAATYVAEHAPANGRGYATSWIQTTGTLGLLLSLIVIYLCREIFSSADFTSWGWRIPFLISLILLIVSLYIRLKLNESPVFLRIKEENRRSTSPLIESFFHYPNNKYVLLALFGTCSGEGVIWYTAQFYALFFLTITLHLDYKLAYLMIGLQLVLGAPTLVFFGWLSDRIGRLKLIIASCVLSALTLLPLFHALSSAVNPGLVAFQTTTPITVAADNCNFHVFVGPWSHFSACDKVKDVLTKSGLSFQSLPGMAGKDVVTTIGGTTIEGADTAKISAALKAAGYPAKADPAKINWPLAILWLWIMLAYVGMIYGPIAAYLVELFPAKIRYSSMSLPYHIGNGWFGGILPLLATAMVAWSGNIYYGLWFPIIVAAINAVVAALFLHETKDVDIQA</sequence>
<dbReference type="AlphaFoldDB" id="A0A8J4HA41"/>
<evidence type="ECO:0000256" key="2">
    <source>
        <dbReference type="ARBA" id="ARBA00022448"/>
    </source>
</evidence>
<feature type="transmembrane region" description="Helical" evidence="7">
    <location>
        <begin position="320"/>
        <end position="341"/>
    </location>
</feature>
<reference evidence="9" key="1">
    <citation type="journal article" date="2020" name="mSystems">
        <title>Genome- and Community-Level Interaction Insights into Carbon Utilization and Element Cycling Functions of Hydrothermarchaeota in Hydrothermal Sediment.</title>
        <authorList>
            <person name="Zhou Z."/>
            <person name="Liu Y."/>
            <person name="Xu W."/>
            <person name="Pan J."/>
            <person name="Luo Z.H."/>
            <person name="Li M."/>
        </authorList>
    </citation>
    <scope>NUCLEOTIDE SEQUENCE</scope>
    <source>
        <strain evidence="9">SpSt-997</strain>
    </source>
</reference>
<dbReference type="SUPFAM" id="SSF103473">
    <property type="entry name" value="MFS general substrate transporter"/>
    <property type="match status" value="1"/>
</dbReference>